<evidence type="ECO:0000313" key="2">
    <source>
        <dbReference type="EMBL" id="RDX73556.1"/>
    </source>
</evidence>
<dbReference type="InterPro" id="IPR057670">
    <property type="entry name" value="SH3_retrovirus"/>
</dbReference>
<dbReference type="Pfam" id="PF25597">
    <property type="entry name" value="SH3_retrovirus"/>
    <property type="match status" value="1"/>
</dbReference>
<gene>
    <name evidence="2" type="ORF">CR513_46822</name>
</gene>
<dbReference type="AlphaFoldDB" id="A0A371F5F5"/>
<proteinExistence type="predicted"/>
<evidence type="ECO:0000259" key="1">
    <source>
        <dbReference type="Pfam" id="PF25597"/>
    </source>
</evidence>
<reference evidence="2" key="1">
    <citation type="submission" date="2018-05" db="EMBL/GenBank/DDBJ databases">
        <title>Draft genome of Mucuna pruriens seed.</title>
        <authorList>
            <person name="Nnadi N.E."/>
            <person name="Vos R."/>
            <person name="Hasami M.H."/>
            <person name="Devisetty U.K."/>
            <person name="Aguiy J.C."/>
        </authorList>
    </citation>
    <scope>NUCLEOTIDE SEQUENCE [LARGE SCALE GENOMIC DNA]</scope>
    <source>
        <strain evidence="2">JCA_2017</strain>
    </source>
</reference>
<name>A0A371F5F5_MUCPR</name>
<keyword evidence="3" id="KW-1185">Reference proteome</keyword>
<evidence type="ECO:0000313" key="3">
    <source>
        <dbReference type="Proteomes" id="UP000257109"/>
    </source>
</evidence>
<organism evidence="2 3">
    <name type="scientific">Mucuna pruriens</name>
    <name type="common">Velvet bean</name>
    <name type="synonym">Dolichos pruriens</name>
    <dbReference type="NCBI Taxonomy" id="157652"/>
    <lineage>
        <taxon>Eukaryota</taxon>
        <taxon>Viridiplantae</taxon>
        <taxon>Streptophyta</taxon>
        <taxon>Embryophyta</taxon>
        <taxon>Tracheophyta</taxon>
        <taxon>Spermatophyta</taxon>
        <taxon>Magnoliopsida</taxon>
        <taxon>eudicotyledons</taxon>
        <taxon>Gunneridae</taxon>
        <taxon>Pentapetalae</taxon>
        <taxon>rosids</taxon>
        <taxon>fabids</taxon>
        <taxon>Fabales</taxon>
        <taxon>Fabaceae</taxon>
        <taxon>Papilionoideae</taxon>
        <taxon>50 kb inversion clade</taxon>
        <taxon>NPAAA clade</taxon>
        <taxon>indigoferoid/millettioid clade</taxon>
        <taxon>Phaseoleae</taxon>
        <taxon>Mucuna</taxon>
    </lineage>
</organism>
<protein>
    <recommendedName>
        <fullName evidence="1">Retroviral polymerase SH3-like domain-containing protein</fullName>
    </recommendedName>
</protein>
<feature type="domain" description="Retroviral polymerase SH3-like" evidence="1">
    <location>
        <begin position="8"/>
        <end position="62"/>
    </location>
</feature>
<comment type="caution">
    <text evidence="2">The sequence shown here is derived from an EMBL/GenBank/DDBJ whole genome shotgun (WGS) entry which is preliminary data.</text>
</comment>
<dbReference type="Proteomes" id="UP000257109">
    <property type="component" value="Unassembled WGS sequence"/>
</dbReference>
<accession>A0A371F5F5</accession>
<sequence length="93" mass="10628">MERLQKRCLAFVHISNDDKYKLNPKLKKSIFIGYVKGVIGFKFGDLVSKKMKIMTNVSMIDRANSGSKVVQVDVEKLLVTNGKRSNYLLRGYN</sequence>
<dbReference type="EMBL" id="QJKJ01010483">
    <property type="protein sequence ID" value="RDX73556.1"/>
    <property type="molecule type" value="Genomic_DNA"/>
</dbReference>
<feature type="non-terminal residue" evidence="2">
    <location>
        <position position="1"/>
    </location>
</feature>